<dbReference type="SMART" id="SM00320">
    <property type="entry name" value="WD40"/>
    <property type="match status" value="3"/>
</dbReference>
<proteinExistence type="predicted"/>
<feature type="compositionally biased region" description="Polar residues" evidence="5">
    <location>
        <begin position="17"/>
        <end position="41"/>
    </location>
</feature>
<gene>
    <name evidence="6" type="ORF">MKK02DRAFT_40384</name>
</gene>
<feature type="coiled-coil region" evidence="4">
    <location>
        <begin position="247"/>
        <end position="291"/>
    </location>
</feature>
<dbReference type="PROSITE" id="PS50082">
    <property type="entry name" value="WD_REPEATS_2"/>
    <property type="match status" value="2"/>
</dbReference>
<dbReference type="PANTHER" id="PTHR44099:SF4">
    <property type="entry name" value="RABCONNECTIN-3B, ISOFORM A"/>
    <property type="match status" value="1"/>
</dbReference>
<evidence type="ECO:0008006" key="8">
    <source>
        <dbReference type="Google" id="ProtNLM"/>
    </source>
</evidence>
<feature type="region of interest" description="Disordered" evidence="5">
    <location>
        <begin position="16"/>
        <end position="42"/>
    </location>
</feature>
<feature type="region of interest" description="Disordered" evidence="5">
    <location>
        <begin position="478"/>
        <end position="548"/>
    </location>
</feature>
<feature type="compositionally biased region" description="Polar residues" evidence="5">
    <location>
        <begin position="483"/>
        <end position="504"/>
    </location>
</feature>
<dbReference type="Pfam" id="PF00400">
    <property type="entry name" value="WD40"/>
    <property type="match status" value="2"/>
</dbReference>
<dbReference type="PANTHER" id="PTHR44099">
    <property type="entry name" value="RABCONNECTIN-3B, ISOFORM A"/>
    <property type="match status" value="1"/>
</dbReference>
<dbReference type="SUPFAM" id="SSF48371">
    <property type="entry name" value="ARM repeat"/>
    <property type="match status" value="1"/>
</dbReference>
<dbReference type="InterPro" id="IPR011044">
    <property type="entry name" value="Quino_amine_DH_bsu"/>
</dbReference>
<evidence type="ECO:0000256" key="1">
    <source>
        <dbReference type="ARBA" id="ARBA00022574"/>
    </source>
</evidence>
<evidence type="ECO:0000256" key="5">
    <source>
        <dbReference type="SAM" id="MobiDB-lite"/>
    </source>
</evidence>
<evidence type="ECO:0000313" key="7">
    <source>
        <dbReference type="Proteomes" id="UP001164286"/>
    </source>
</evidence>
<dbReference type="Gene3D" id="2.130.10.10">
    <property type="entry name" value="YVTN repeat-like/Quinoprotein amine dehydrogenase"/>
    <property type="match status" value="2"/>
</dbReference>
<evidence type="ECO:0000256" key="2">
    <source>
        <dbReference type="ARBA" id="ARBA00022737"/>
    </source>
</evidence>
<dbReference type="InterPro" id="IPR015943">
    <property type="entry name" value="WD40/YVTN_repeat-like_dom_sf"/>
</dbReference>
<comment type="caution">
    <text evidence="6">The sequence shown here is derived from an EMBL/GenBank/DDBJ whole genome shotgun (WGS) entry which is preliminary data.</text>
</comment>
<reference evidence="6" key="1">
    <citation type="journal article" date="2022" name="G3 (Bethesda)">
        <title>High quality genome of the basidiomycete yeast Dioszegia hungarica PDD-24b-2 isolated from cloud water.</title>
        <authorList>
            <person name="Jarrige D."/>
            <person name="Haridas S."/>
            <person name="Bleykasten-Grosshans C."/>
            <person name="Joly M."/>
            <person name="Nadalig T."/>
            <person name="Sancelme M."/>
            <person name="Vuilleumier S."/>
            <person name="Grigoriev I.V."/>
            <person name="Amato P."/>
            <person name="Bringel F."/>
        </authorList>
    </citation>
    <scope>NUCLEOTIDE SEQUENCE</scope>
    <source>
        <strain evidence="6">PDD-24b-2</strain>
    </source>
</reference>
<dbReference type="InterPro" id="IPR016024">
    <property type="entry name" value="ARM-type_fold"/>
</dbReference>
<keyword evidence="7" id="KW-1185">Reference proteome</keyword>
<feature type="repeat" description="WD" evidence="3">
    <location>
        <begin position="1342"/>
        <end position="1376"/>
    </location>
</feature>
<organism evidence="6 7">
    <name type="scientific">Dioszegia hungarica</name>
    <dbReference type="NCBI Taxonomy" id="4972"/>
    <lineage>
        <taxon>Eukaryota</taxon>
        <taxon>Fungi</taxon>
        <taxon>Dikarya</taxon>
        <taxon>Basidiomycota</taxon>
        <taxon>Agaricomycotina</taxon>
        <taxon>Tremellomycetes</taxon>
        <taxon>Tremellales</taxon>
        <taxon>Bulleribasidiaceae</taxon>
        <taxon>Dioszegia</taxon>
    </lineage>
</organism>
<dbReference type="EMBL" id="JAKWFO010000013">
    <property type="protein sequence ID" value="KAI9633004.1"/>
    <property type="molecule type" value="Genomic_DNA"/>
</dbReference>
<accession>A0AA38H5U7</accession>
<dbReference type="RefSeq" id="XP_052942781.1">
    <property type="nucleotide sequence ID" value="XM_053091079.1"/>
</dbReference>
<dbReference type="InterPro" id="IPR049916">
    <property type="entry name" value="WDR72-like"/>
</dbReference>
<keyword evidence="1 3" id="KW-0853">WD repeat</keyword>
<evidence type="ECO:0000256" key="4">
    <source>
        <dbReference type="SAM" id="Coils"/>
    </source>
</evidence>
<evidence type="ECO:0000256" key="3">
    <source>
        <dbReference type="PROSITE-ProRule" id="PRU00221"/>
    </source>
</evidence>
<dbReference type="GeneID" id="77730284"/>
<keyword evidence="2" id="KW-0677">Repeat</keyword>
<protein>
    <recommendedName>
        <fullName evidence="8">WD40 repeat-like protein</fullName>
    </recommendedName>
</protein>
<name>A0AA38H5U7_9TREE</name>
<feature type="region of interest" description="Disordered" evidence="5">
    <location>
        <begin position="215"/>
        <end position="234"/>
    </location>
</feature>
<feature type="repeat" description="WD" evidence="3">
    <location>
        <begin position="776"/>
        <end position="799"/>
    </location>
</feature>
<dbReference type="InterPro" id="IPR019775">
    <property type="entry name" value="WD40_repeat_CS"/>
</dbReference>
<dbReference type="PROSITE" id="PS00678">
    <property type="entry name" value="WD_REPEATS_1"/>
    <property type="match status" value="1"/>
</dbReference>
<dbReference type="GO" id="GO:0005737">
    <property type="term" value="C:cytoplasm"/>
    <property type="evidence" value="ECO:0007669"/>
    <property type="project" value="TreeGrafter"/>
</dbReference>
<dbReference type="Proteomes" id="UP001164286">
    <property type="component" value="Unassembled WGS sequence"/>
</dbReference>
<feature type="region of interest" description="Disordered" evidence="5">
    <location>
        <begin position="65"/>
        <end position="146"/>
    </location>
</feature>
<dbReference type="InterPro" id="IPR001680">
    <property type="entry name" value="WD40_rpt"/>
</dbReference>
<feature type="compositionally biased region" description="Low complexity" evidence="5">
    <location>
        <begin position="120"/>
        <end position="129"/>
    </location>
</feature>
<keyword evidence="4" id="KW-0175">Coiled coil</keyword>
<evidence type="ECO:0000313" key="6">
    <source>
        <dbReference type="EMBL" id="KAI9633004.1"/>
    </source>
</evidence>
<sequence length="1446" mass="155273">MRLSIPVLYGAAETEDGSLSIQPTHTASWHSREPSTSTAGSSRRVAFACADNTIWITSLSGAAASGGPVSPDIGTDSVPQIVIPPTRAPSGGSRTPTASRLSRPVVPRSSSFAGRHRATSSASSILSSSSRRRSSALSPPPIASPIASVSTTTALADPHAGHDHRTSLSDRTDLLGHLREQKASGVTQDDGRLGLGIAGLGRRGLPGVHSKEDIAEHSGAVSPKSAKSAESGRTISTRLMGWMGADENTEEKDRNELMERVAEVEVEREMIREVEEDKREAEDEKIIQEARRTPLRTPRLSSGPEDGTRRTGRVTRIVLRETARGKVVQLKVDEDLGVLLVLRDIGLLDVISLVTLEVTDAIDVEAPEVSTKQKFRLPPFWHWQGINILQHDNESLILIHGLPWPCGLPSPNGEVTHVVTLRPSRTGILEVVSRLDLPGLGDIGATSNAAGSFILRSTPTAITSYPITSPAALASAPLTSSAQLRNPQPRSVSAATPGTSSRPSTPAPGSLLPPGDAQQLRKVKSTVQLRDAADQPSVHPTESKTEERSLAKFLAQRRVGKEEKLSTPDLAVGWGIGEGRELEVAGGSGWSKVDVLTSGLGTFLYDGQTIRIDQHIDNPKTGPIVQAALLAEDVLMLRNETTTLLYRCSERDSSPQSSNWEQAHQLDSKRIVCSAGSGALLCADAEGADLLILGRDGSVDKQRVHSFQQPSTSAISAITPHNLDSCFVADPAGNVTKRRLLHVLDGKSTAGTDSLSADRLDSRITCLKLIQSDPPYLVAGDEDGAIRIWDAETFELQGSWTLFAFPVHTITLLADPKYGSLGGCVMCTSQAGTVGLISLAEMEQLFLIPASRVPLRRVYIGGKDVMLAYANGKARVWNYETQEFRRSTGLDAAEDMLNSGEWAMVDLDALSTARDGLSAAKTTLPVESDLGRLLEVDVRALCTTLQSSRNTMSTSPLATLRTILSILIPFGVDAEMDRICQEGLGINPPSDRVAFGITSPTGSYSIPDADKAEVWRISAESTGKLQLAIVTLLRPFLDSLDHERSAAQLIAYFTASLPEGSIPAGLPFFAAFYLDYIADIHQAARMLFGSQMDGMAEADFEAVVDAHLPELPSFLPSADQHLKAADLALTMLGGMALHKYQSMTPAALKAIAESITIYLNSTIPSHLSLAIELASKGFTTWQAFVDPAEMLRRLFLLSTSNPSTSTSQGSQISAQARLAVLHVASSNPALFMSTLSMDILDAKSVEGRKSIMKLCVYMARKRPQVLENSLPKVVEAVVKSLDPNVGKMREDVQQTATVILNELVLAFSTVDFHSSTQKLAVGTHEGALIMYDLKTASRLYILEPHKHPVSAVNFSPDGRRLITVSLEEGGLTVWKIGSSLSGFFNVGGPPRQGAVKAGEPFKRIEFARADNVPLDSTSALSDVQISWPGMRQAKVLIKETAMTFET</sequence>
<feature type="compositionally biased region" description="Low complexity" evidence="5">
    <location>
        <begin position="99"/>
        <end position="111"/>
    </location>
</feature>
<dbReference type="SUPFAM" id="SSF50969">
    <property type="entry name" value="YVTN repeat-like/Quinoprotein amine dehydrogenase"/>
    <property type="match status" value="1"/>
</dbReference>